<evidence type="ECO:0000256" key="10">
    <source>
        <dbReference type="ARBA" id="ARBA00060204"/>
    </source>
</evidence>
<evidence type="ECO:0000256" key="5">
    <source>
        <dbReference type="ARBA" id="ARBA00022792"/>
    </source>
</evidence>
<evidence type="ECO:0000256" key="8">
    <source>
        <dbReference type="ARBA" id="ARBA00023128"/>
    </source>
</evidence>
<protein>
    <recommendedName>
        <fullName evidence="3 12">Mitochondrial import inner membrane translocase subunit Tim21</fullName>
    </recommendedName>
</protein>
<keyword evidence="6" id="KW-0809">Transit peptide</keyword>
<keyword evidence="7 12" id="KW-1133">Transmembrane helix</keyword>
<feature type="transmembrane region" description="Helical" evidence="12">
    <location>
        <begin position="95"/>
        <end position="115"/>
    </location>
</feature>
<evidence type="ECO:0000256" key="11">
    <source>
        <dbReference type="ARBA" id="ARBA00063758"/>
    </source>
</evidence>
<name>G0S3T8_CHATD</name>
<reference evidence="14 15" key="1">
    <citation type="journal article" date="2011" name="Cell">
        <title>Insight into structure and assembly of the nuclear pore complex by utilizing the genome of a eukaryotic thermophile.</title>
        <authorList>
            <person name="Amlacher S."/>
            <person name="Sarges P."/>
            <person name="Flemming D."/>
            <person name="van Noort V."/>
            <person name="Kunze R."/>
            <person name="Devos D.P."/>
            <person name="Arumugam M."/>
            <person name="Bork P."/>
            <person name="Hurt E."/>
        </authorList>
    </citation>
    <scope>NUCLEOTIDE SEQUENCE [LARGE SCALE GENOMIC DNA]</scope>
    <source>
        <strain evidence="15">DSM 1495 / CBS 144.50 / IMI 039719</strain>
    </source>
</reference>
<dbReference type="PANTHER" id="PTHR13032">
    <property type="entry name" value="MITOCHONDRIAL IMPORT INNER MEMBRANE TRANSLOCASE SUBUNIT TIM21"/>
    <property type="match status" value="1"/>
</dbReference>
<dbReference type="PANTHER" id="PTHR13032:SF6">
    <property type="entry name" value="MITOCHONDRIAL IMPORT INNER MEMBRANE TRANSLOCASE SUBUNIT TIM21"/>
    <property type="match status" value="1"/>
</dbReference>
<evidence type="ECO:0000256" key="4">
    <source>
        <dbReference type="ARBA" id="ARBA00022692"/>
    </source>
</evidence>
<proteinExistence type="inferred from homology"/>
<dbReference type="FunFam" id="3.10.450.320:FF:000002">
    <property type="entry name" value="Mitochondrial import inner membrane translocase subunit tim21"/>
    <property type="match status" value="1"/>
</dbReference>
<dbReference type="KEGG" id="cthr:CTHT_0038810"/>
<dbReference type="AlphaFoldDB" id="G0S3T8"/>
<comment type="similarity">
    <text evidence="2 12">Belongs to the TIM21 family.</text>
</comment>
<dbReference type="GO" id="GO:0005744">
    <property type="term" value="C:TIM23 mitochondrial import inner membrane translocase complex"/>
    <property type="evidence" value="ECO:0007669"/>
    <property type="project" value="UniProtKB-UniRule"/>
</dbReference>
<keyword evidence="12" id="KW-0813">Transport</keyword>
<keyword evidence="15" id="KW-1185">Reference proteome</keyword>
<gene>
    <name evidence="14" type="ORF">CTHT_0038810</name>
</gene>
<evidence type="ECO:0000256" key="1">
    <source>
        <dbReference type="ARBA" id="ARBA00004434"/>
    </source>
</evidence>
<keyword evidence="4 12" id="KW-0812">Transmembrane</keyword>
<keyword evidence="9 12" id="KW-0472">Membrane</keyword>
<dbReference type="Pfam" id="PF08294">
    <property type="entry name" value="TIM21"/>
    <property type="match status" value="1"/>
</dbReference>
<dbReference type="STRING" id="759272.G0S3T8"/>
<dbReference type="InterPro" id="IPR013261">
    <property type="entry name" value="Tim21"/>
</dbReference>
<comment type="subunit">
    <text evidence="11">Component of the TIM23 complex, at least composed of TIM23, TIM17, TIM50 and TIM21.</text>
</comment>
<keyword evidence="12" id="KW-0653">Protein transport</keyword>
<organism evidence="15">
    <name type="scientific">Chaetomium thermophilum (strain DSM 1495 / CBS 144.50 / IMI 039719)</name>
    <name type="common">Thermochaetoides thermophila</name>
    <dbReference type="NCBI Taxonomy" id="759272"/>
    <lineage>
        <taxon>Eukaryota</taxon>
        <taxon>Fungi</taxon>
        <taxon>Dikarya</taxon>
        <taxon>Ascomycota</taxon>
        <taxon>Pezizomycotina</taxon>
        <taxon>Sordariomycetes</taxon>
        <taxon>Sordariomycetidae</taxon>
        <taxon>Sordariales</taxon>
        <taxon>Chaetomiaceae</taxon>
        <taxon>Thermochaetoides</taxon>
    </lineage>
</organism>
<dbReference type="Gene3D" id="3.10.450.320">
    <property type="entry name" value="Mitochondrial import inner membrane translocase subunit Tim21"/>
    <property type="match status" value="1"/>
</dbReference>
<dbReference type="OMA" id="HFHVEGP"/>
<dbReference type="eggNOG" id="KOG4836">
    <property type="taxonomic scope" value="Eukaryota"/>
</dbReference>
<comment type="subcellular location">
    <subcellularLocation>
        <location evidence="1 12">Mitochondrion inner membrane</location>
        <topology evidence="1 12">Single-pass membrane protein</topology>
    </subcellularLocation>
</comment>
<keyword evidence="8 12" id="KW-0496">Mitochondrion</keyword>
<evidence type="ECO:0000256" key="12">
    <source>
        <dbReference type="RuleBase" id="RU367142"/>
    </source>
</evidence>
<feature type="region of interest" description="Disordered" evidence="13">
    <location>
        <begin position="32"/>
        <end position="75"/>
    </location>
</feature>
<evidence type="ECO:0000313" key="15">
    <source>
        <dbReference type="Proteomes" id="UP000008066"/>
    </source>
</evidence>
<dbReference type="GeneID" id="18257919"/>
<dbReference type="EMBL" id="GL988041">
    <property type="protein sequence ID" value="EGS22000.1"/>
    <property type="molecule type" value="Genomic_DNA"/>
</dbReference>
<dbReference type="HOGENOM" id="CLU_089407_0_0_1"/>
<evidence type="ECO:0000256" key="3">
    <source>
        <dbReference type="ARBA" id="ARBA00020726"/>
    </source>
</evidence>
<evidence type="ECO:0000256" key="7">
    <source>
        <dbReference type="ARBA" id="ARBA00022989"/>
    </source>
</evidence>
<evidence type="ECO:0000256" key="2">
    <source>
        <dbReference type="ARBA" id="ARBA00010867"/>
    </source>
</evidence>
<dbReference type="OrthoDB" id="436405at2759"/>
<dbReference type="InterPro" id="IPR038552">
    <property type="entry name" value="Tim21_IMS_sf"/>
</dbReference>
<evidence type="ECO:0000313" key="14">
    <source>
        <dbReference type="EMBL" id="EGS22000.1"/>
    </source>
</evidence>
<comment type="function">
    <text evidence="10">Essential component of the TIM23 complex, a complex that mediates the translocation of transit peptide-containing proteins across the mitochondrial inner membrane. Required to keep the TOM and the TIM23 complexes in close contact. At some point, it is released from the TOM23 complex to allow protein translocation into the mitochondrial matrix.</text>
</comment>
<accession>G0S3T8</accession>
<keyword evidence="5 12" id="KW-0999">Mitochondrion inner membrane</keyword>
<dbReference type="GO" id="GO:0030150">
    <property type="term" value="P:protein import into mitochondrial matrix"/>
    <property type="evidence" value="ECO:0007669"/>
    <property type="project" value="UniProtKB-UniRule"/>
</dbReference>
<evidence type="ECO:0000256" key="9">
    <source>
        <dbReference type="ARBA" id="ARBA00023136"/>
    </source>
</evidence>
<evidence type="ECO:0000256" key="6">
    <source>
        <dbReference type="ARBA" id="ARBA00022946"/>
    </source>
</evidence>
<dbReference type="Proteomes" id="UP000008066">
    <property type="component" value="Unassembled WGS sequence"/>
</dbReference>
<dbReference type="RefSeq" id="XP_006694296.1">
    <property type="nucleotide sequence ID" value="XM_006694233.1"/>
</dbReference>
<evidence type="ECO:0000256" key="13">
    <source>
        <dbReference type="SAM" id="MobiDB-lite"/>
    </source>
</evidence>
<sequence length="251" mass="27840">MIFRTTVSGGLRVRPATPVLGTSNNKAAVLPAAAAASPRHPKLANDQSPVPGRQPYATSPDSRRRSVTPFNDDGRVPWTELSAAGKTARAVQQTFNFGLVVGGLVLTGGVGYFLYSEVFSPDSKTAHFNRAVDRIRADPRLIELLGEGKKIEAFGEETWNKWQRARPIASTVTIDAQGTEHMMIQFNVRGPKGFGRASVHLIKRTDQVDHEYKYFYVDVKGHQRIWLENADAARAKPGERKPWRLFGVNWS</sequence>
<keyword evidence="12" id="KW-0811">Translocation</keyword>